<dbReference type="AlphaFoldDB" id="A0A941EWC1"/>
<name>A0A941EWC1_9ACTN</name>
<dbReference type="Proteomes" id="UP000675781">
    <property type="component" value="Unassembled WGS sequence"/>
</dbReference>
<keyword evidence="1" id="KW-0472">Membrane</keyword>
<keyword evidence="1" id="KW-1133">Transmembrane helix</keyword>
<protein>
    <submittedName>
        <fullName evidence="2">Uncharacterized protein</fullName>
    </submittedName>
</protein>
<gene>
    <name evidence="2" type="ORF">KDL01_23175</name>
</gene>
<feature type="transmembrane region" description="Helical" evidence="1">
    <location>
        <begin position="281"/>
        <end position="300"/>
    </location>
</feature>
<organism evidence="2 3">
    <name type="scientific">Actinospica durhamensis</name>
    <dbReference type="NCBI Taxonomy" id="1508375"/>
    <lineage>
        <taxon>Bacteria</taxon>
        <taxon>Bacillati</taxon>
        <taxon>Actinomycetota</taxon>
        <taxon>Actinomycetes</taxon>
        <taxon>Catenulisporales</taxon>
        <taxon>Actinospicaceae</taxon>
        <taxon>Actinospica</taxon>
    </lineage>
</organism>
<dbReference type="RefSeq" id="WP_212530681.1">
    <property type="nucleotide sequence ID" value="NZ_JAGSOG010000130.1"/>
</dbReference>
<dbReference type="EMBL" id="JAGSOG010000130">
    <property type="protein sequence ID" value="MBR7836199.1"/>
    <property type="molecule type" value="Genomic_DNA"/>
</dbReference>
<keyword evidence="1" id="KW-0812">Transmembrane</keyword>
<feature type="transmembrane region" description="Helical" evidence="1">
    <location>
        <begin position="143"/>
        <end position="166"/>
    </location>
</feature>
<keyword evidence="3" id="KW-1185">Reference proteome</keyword>
<comment type="caution">
    <text evidence="2">The sequence shown here is derived from an EMBL/GenBank/DDBJ whole genome shotgun (WGS) entry which is preliminary data.</text>
</comment>
<accession>A0A941EWC1</accession>
<feature type="transmembrane region" description="Helical" evidence="1">
    <location>
        <begin position="99"/>
        <end position="122"/>
    </location>
</feature>
<evidence type="ECO:0000313" key="2">
    <source>
        <dbReference type="EMBL" id="MBR7836199.1"/>
    </source>
</evidence>
<sequence length="376" mass="40706">MSRHDAAWSKLRAGLLATAPAWLLGHLVVLLVCWWISPGDATAPLYSWDTHWYLAEADGMAHGGTVFTDQTGVGGLAHFFPLTSLATAGLTVVTRLPTAFVLFAFCWAMALLFGALVYLIALSETGDVATARRSAWLSQLAPGAYVLVIGYTEPLAGVLAAAYFLAVRRGRTPWALLFGALAGISRPTGVVLALPGAIEAIRRAHRAGWGAREVVEGVARSLAPVVGLGFYLLYCQVHFGDWVLPYAQQVTSGNRGSVAQNPLTTIQTLVQYGHAYYARDILIASLVCAALGLAGVLACFFRLPVSYAAWTAVMFWLSITSPWFTSEPRYLAALFPALIGLAALARRWWQWYPLLAVNVGMMVWVAWLALAWHQVA</sequence>
<evidence type="ECO:0000313" key="3">
    <source>
        <dbReference type="Proteomes" id="UP000675781"/>
    </source>
</evidence>
<feature type="transmembrane region" description="Helical" evidence="1">
    <location>
        <begin position="330"/>
        <end position="345"/>
    </location>
</feature>
<feature type="transmembrane region" description="Helical" evidence="1">
    <location>
        <begin position="12"/>
        <end position="37"/>
    </location>
</feature>
<proteinExistence type="predicted"/>
<reference evidence="2" key="1">
    <citation type="submission" date="2021-04" db="EMBL/GenBank/DDBJ databases">
        <title>Genome based classification of Actinospica acidithermotolerans sp. nov., an actinobacterium isolated from an Indonesian hot spring.</title>
        <authorList>
            <person name="Kusuma A.B."/>
            <person name="Putra K.E."/>
            <person name="Nafisah S."/>
            <person name="Loh J."/>
            <person name="Nouioui I."/>
            <person name="Goodfellow M."/>
        </authorList>
    </citation>
    <scope>NUCLEOTIDE SEQUENCE</scope>
    <source>
        <strain evidence="2">CSCA 57</strain>
    </source>
</reference>
<feature type="transmembrane region" description="Helical" evidence="1">
    <location>
        <begin position="352"/>
        <end position="372"/>
    </location>
</feature>
<evidence type="ECO:0000256" key="1">
    <source>
        <dbReference type="SAM" id="Phobius"/>
    </source>
</evidence>